<dbReference type="GO" id="GO:0003700">
    <property type="term" value="F:DNA-binding transcription factor activity"/>
    <property type="evidence" value="ECO:0007669"/>
    <property type="project" value="InterPro"/>
</dbReference>
<keyword evidence="1" id="KW-0805">Transcription regulation</keyword>
<proteinExistence type="predicted"/>
<dbReference type="PANTHER" id="PTHR44846">
    <property type="entry name" value="MANNOSYL-D-GLYCERATE TRANSPORT/METABOLISM SYSTEM REPRESSOR MNGR-RELATED"/>
    <property type="match status" value="1"/>
</dbReference>
<keyword evidence="2" id="KW-0238">DNA-binding</keyword>
<dbReference type="InterPro" id="IPR036388">
    <property type="entry name" value="WH-like_DNA-bd_sf"/>
</dbReference>
<dbReference type="KEGG" id="cmav:ABHF33_02635"/>
<gene>
    <name evidence="5" type="ORF">ABHF33_02635</name>
</gene>
<accession>A0AAU7F9N0</accession>
<protein>
    <submittedName>
        <fullName evidence="5">GntR family transcriptional regulator</fullName>
    </submittedName>
</protein>
<dbReference type="SMART" id="SM00866">
    <property type="entry name" value="UTRA"/>
    <property type="match status" value="1"/>
</dbReference>
<evidence type="ECO:0000256" key="2">
    <source>
        <dbReference type="ARBA" id="ARBA00023125"/>
    </source>
</evidence>
<dbReference type="Pfam" id="PF07702">
    <property type="entry name" value="UTRA"/>
    <property type="match status" value="1"/>
</dbReference>
<organism evidence="5">
    <name type="scientific">Chitinibacter mangrovi</name>
    <dbReference type="NCBI Taxonomy" id="3153927"/>
    <lineage>
        <taxon>Bacteria</taxon>
        <taxon>Pseudomonadati</taxon>
        <taxon>Pseudomonadota</taxon>
        <taxon>Betaproteobacteria</taxon>
        <taxon>Neisseriales</taxon>
        <taxon>Chitinibacteraceae</taxon>
        <taxon>Chitinibacter</taxon>
    </lineage>
</organism>
<dbReference type="RefSeq" id="WP_348945508.1">
    <property type="nucleotide sequence ID" value="NZ_CP157355.1"/>
</dbReference>
<dbReference type="InterPro" id="IPR050679">
    <property type="entry name" value="Bact_HTH_transcr_reg"/>
</dbReference>
<dbReference type="PROSITE" id="PS50949">
    <property type="entry name" value="HTH_GNTR"/>
    <property type="match status" value="1"/>
</dbReference>
<dbReference type="EMBL" id="CP157355">
    <property type="protein sequence ID" value="XBM01202.1"/>
    <property type="molecule type" value="Genomic_DNA"/>
</dbReference>
<dbReference type="InterPro" id="IPR011663">
    <property type="entry name" value="UTRA"/>
</dbReference>
<keyword evidence="3" id="KW-0804">Transcription</keyword>
<dbReference type="SUPFAM" id="SSF64288">
    <property type="entry name" value="Chorismate lyase-like"/>
    <property type="match status" value="1"/>
</dbReference>
<evidence type="ECO:0000256" key="3">
    <source>
        <dbReference type="ARBA" id="ARBA00023163"/>
    </source>
</evidence>
<evidence type="ECO:0000313" key="5">
    <source>
        <dbReference type="EMBL" id="XBM01202.1"/>
    </source>
</evidence>
<sequence length="259" mass="29925">MNSISEQEFIESAQLATLDLSDLVPQPHLPQSNLIQFFDRLRKAVINGRWRPNNALPSTEEFAYLTGLPVAQVQLALRLLNSQHWIRKASDGLYYITPRLDQPVGKLSSFSDMLKERGFTPASTWIERVITEPSLDEQWRLNLHTGEQVARLQRLRIADGIVIGYEVSAIPSRFLPDPGQVQDSLYAYFRSAQLEIAMAREEIDADYADEDMANWCNFDPQQPLLRLTRVSYLADETPLELSYSFFRSDYYHYVVQYRD</sequence>
<dbReference type="AlphaFoldDB" id="A0AAU7F9N0"/>
<dbReference type="SUPFAM" id="SSF46785">
    <property type="entry name" value="Winged helix' DNA-binding domain"/>
    <property type="match status" value="1"/>
</dbReference>
<dbReference type="PANTHER" id="PTHR44846:SF1">
    <property type="entry name" value="MANNOSYL-D-GLYCERATE TRANSPORT_METABOLISM SYSTEM REPRESSOR MNGR-RELATED"/>
    <property type="match status" value="1"/>
</dbReference>
<reference evidence="5" key="1">
    <citation type="submission" date="2024-05" db="EMBL/GenBank/DDBJ databases">
        <authorList>
            <person name="Yang L."/>
            <person name="Pan L."/>
        </authorList>
    </citation>
    <scope>NUCLEOTIDE SEQUENCE</scope>
    <source>
        <strain evidence="5">FCG-7</strain>
    </source>
</reference>
<dbReference type="GO" id="GO:0003677">
    <property type="term" value="F:DNA binding"/>
    <property type="evidence" value="ECO:0007669"/>
    <property type="project" value="UniProtKB-KW"/>
</dbReference>
<dbReference type="Gene3D" id="1.10.10.10">
    <property type="entry name" value="Winged helix-like DNA-binding domain superfamily/Winged helix DNA-binding domain"/>
    <property type="match status" value="1"/>
</dbReference>
<dbReference type="InterPro" id="IPR000524">
    <property type="entry name" value="Tscrpt_reg_HTH_GntR"/>
</dbReference>
<dbReference type="GO" id="GO:0045892">
    <property type="term" value="P:negative regulation of DNA-templated transcription"/>
    <property type="evidence" value="ECO:0007669"/>
    <property type="project" value="TreeGrafter"/>
</dbReference>
<name>A0AAU7F9N0_9NEIS</name>
<feature type="domain" description="HTH gntR-type" evidence="4">
    <location>
        <begin position="31"/>
        <end position="99"/>
    </location>
</feature>
<dbReference type="InterPro" id="IPR036390">
    <property type="entry name" value="WH_DNA-bd_sf"/>
</dbReference>
<evidence type="ECO:0000256" key="1">
    <source>
        <dbReference type="ARBA" id="ARBA00023015"/>
    </source>
</evidence>
<dbReference type="Gene3D" id="3.40.1410.10">
    <property type="entry name" value="Chorismate lyase-like"/>
    <property type="match status" value="1"/>
</dbReference>
<evidence type="ECO:0000259" key="4">
    <source>
        <dbReference type="PROSITE" id="PS50949"/>
    </source>
</evidence>
<dbReference type="InterPro" id="IPR028978">
    <property type="entry name" value="Chorismate_lyase_/UTRA_dom_sf"/>
</dbReference>